<dbReference type="PANTHER" id="PTHR24305:SF210">
    <property type="entry name" value="CYTOCHROME P450 MONOOXYGENASE ASQL-RELATED"/>
    <property type="match status" value="1"/>
</dbReference>
<proteinExistence type="inferred from homology"/>
<comment type="cofactor">
    <cofactor evidence="1">
        <name>heme</name>
        <dbReference type="ChEBI" id="CHEBI:30413"/>
    </cofactor>
</comment>
<dbReference type="PRINTS" id="PR00463">
    <property type="entry name" value="EP450I"/>
</dbReference>
<keyword evidence="3 6" id="KW-0349">Heme</keyword>
<feature type="transmembrane region" description="Helical" evidence="7">
    <location>
        <begin position="17"/>
        <end position="36"/>
    </location>
</feature>
<dbReference type="PRINTS" id="PR00385">
    <property type="entry name" value="P450"/>
</dbReference>
<keyword evidence="7" id="KW-1133">Transmembrane helix</keyword>
<dbReference type="InterPro" id="IPR001128">
    <property type="entry name" value="Cyt_P450"/>
</dbReference>
<organism evidence="8 9">
    <name type="scientific">Seiridium unicorne</name>
    <dbReference type="NCBI Taxonomy" id="138068"/>
    <lineage>
        <taxon>Eukaryota</taxon>
        <taxon>Fungi</taxon>
        <taxon>Dikarya</taxon>
        <taxon>Ascomycota</taxon>
        <taxon>Pezizomycotina</taxon>
        <taxon>Sordariomycetes</taxon>
        <taxon>Xylariomycetidae</taxon>
        <taxon>Amphisphaeriales</taxon>
        <taxon>Sporocadaceae</taxon>
        <taxon>Seiridium</taxon>
    </lineage>
</organism>
<evidence type="ECO:0000256" key="5">
    <source>
        <dbReference type="ARBA" id="ARBA00023004"/>
    </source>
</evidence>
<protein>
    <submittedName>
        <fullName evidence="8">Cytochrome P450</fullName>
    </submittedName>
</protein>
<sequence length="493" mass="55636">MVDIHDSTGAGVTTAKAVLALVALLFVSYPLYALYLHPLRDYPGPKVSAISRIPYWVACLRGGQVRHMTRLHRKYGPVVRFAPNDVSYADGQAWKDIAGVQKGKKENGKEVRFHAPSANGTPNLITENNQERHAAIRRVFSPAFSEKALKAQEPMFIKYADLMVRNGRNAGTVNVTELLNFTTFDIMAELAFGDSLGLLEKGAYSSWVATVFNTVKVLPMIQMIEFYPILRKTFALIEPKSITAMRLDHFNHTVTRVEKRLEEGSDKPDLWNLVEQSNTLTMEEMYNNAELFMTAGTETTGTPTASLLTGLTYYLLANPDKKRILTEEVRRRFQSNEDITFEGLAGLEYLNACLKEGLRVYPSIPSAIPREIADGGNIVLGKWLPGGTRQISGKFVLNEYAKTNPDEFVPERWLGDPEYKDDNREAHQPFSIGPRNCLGMNMAWHEMRLLLGKLLYNFDIDSDVGPEWRDQNVYVIWDLQTTIFAASDRLHYA</sequence>
<evidence type="ECO:0000256" key="4">
    <source>
        <dbReference type="ARBA" id="ARBA00022723"/>
    </source>
</evidence>
<keyword evidence="9" id="KW-1185">Reference proteome</keyword>
<dbReference type="Pfam" id="PF00067">
    <property type="entry name" value="p450"/>
    <property type="match status" value="1"/>
</dbReference>
<dbReference type="Gene3D" id="1.10.630.10">
    <property type="entry name" value="Cytochrome P450"/>
    <property type="match status" value="1"/>
</dbReference>
<keyword evidence="6" id="KW-0560">Oxidoreductase</keyword>
<dbReference type="InterPro" id="IPR036396">
    <property type="entry name" value="Cyt_P450_sf"/>
</dbReference>
<dbReference type="PROSITE" id="PS00086">
    <property type="entry name" value="CYTOCHROME_P450"/>
    <property type="match status" value="1"/>
</dbReference>
<name>A0ABR2VC95_9PEZI</name>
<keyword evidence="7" id="KW-0472">Membrane</keyword>
<evidence type="ECO:0000256" key="7">
    <source>
        <dbReference type="SAM" id="Phobius"/>
    </source>
</evidence>
<dbReference type="InterPro" id="IPR017972">
    <property type="entry name" value="Cyt_P450_CS"/>
</dbReference>
<keyword evidence="7" id="KW-0812">Transmembrane</keyword>
<comment type="caution">
    <text evidence="8">The sequence shown here is derived from an EMBL/GenBank/DDBJ whole genome shotgun (WGS) entry which is preliminary data.</text>
</comment>
<evidence type="ECO:0000256" key="6">
    <source>
        <dbReference type="RuleBase" id="RU000461"/>
    </source>
</evidence>
<evidence type="ECO:0000256" key="2">
    <source>
        <dbReference type="ARBA" id="ARBA00010617"/>
    </source>
</evidence>
<comment type="similarity">
    <text evidence="2 6">Belongs to the cytochrome P450 family.</text>
</comment>
<evidence type="ECO:0000313" key="9">
    <source>
        <dbReference type="Proteomes" id="UP001408356"/>
    </source>
</evidence>
<dbReference type="CDD" id="cd11058">
    <property type="entry name" value="CYP60B-like"/>
    <property type="match status" value="1"/>
</dbReference>
<keyword evidence="6" id="KW-0503">Monooxygenase</keyword>
<gene>
    <name evidence="8" type="ORF">SUNI508_13565</name>
</gene>
<evidence type="ECO:0000256" key="1">
    <source>
        <dbReference type="ARBA" id="ARBA00001971"/>
    </source>
</evidence>
<dbReference type="Proteomes" id="UP001408356">
    <property type="component" value="Unassembled WGS sequence"/>
</dbReference>
<dbReference type="SUPFAM" id="SSF48264">
    <property type="entry name" value="Cytochrome P450"/>
    <property type="match status" value="1"/>
</dbReference>
<dbReference type="InterPro" id="IPR050121">
    <property type="entry name" value="Cytochrome_P450_monoxygenase"/>
</dbReference>
<dbReference type="InterPro" id="IPR002401">
    <property type="entry name" value="Cyt_P450_E_grp-I"/>
</dbReference>
<keyword evidence="4 6" id="KW-0479">Metal-binding</keyword>
<dbReference type="PANTHER" id="PTHR24305">
    <property type="entry name" value="CYTOCHROME P450"/>
    <property type="match status" value="1"/>
</dbReference>
<evidence type="ECO:0000313" key="8">
    <source>
        <dbReference type="EMBL" id="KAK9424464.1"/>
    </source>
</evidence>
<dbReference type="EMBL" id="JARVKF010000036">
    <property type="protein sequence ID" value="KAK9424464.1"/>
    <property type="molecule type" value="Genomic_DNA"/>
</dbReference>
<reference evidence="8 9" key="1">
    <citation type="journal article" date="2024" name="J. Plant Pathol.">
        <title>Sequence and assembly of the genome of Seiridium unicorne, isolate CBS 538.82, causal agent of cypress canker disease.</title>
        <authorList>
            <person name="Scali E."/>
            <person name="Rocca G.D."/>
            <person name="Danti R."/>
            <person name="Garbelotto M."/>
            <person name="Barberini S."/>
            <person name="Baroncelli R."/>
            <person name="Emiliani G."/>
        </authorList>
    </citation>
    <scope>NUCLEOTIDE SEQUENCE [LARGE SCALE GENOMIC DNA]</scope>
    <source>
        <strain evidence="8 9">BM-138-508</strain>
    </source>
</reference>
<accession>A0ABR2VC95</accession>
<keyword evidence="5 6" id="KW-0408">Iron</keyword>
<evidence type="ECO:0000256" key="3">
    <source>
        <dbReference type="ARBA" id="ARBA00022617"/>
    </source>
</evidence>